<organism evidence="3 4">
    <name type="scientific">Nibrella viscosa</name>
    <dbReference type="NCBI Taxonomy" id="1084524"/>
    <lineage>
        <taxon>Bacteria</taxon>
        <taxon>Pseudomonadati</taxon>
        <taxon>Bacteroidota</taxon>
        <taxon>Cytophagia</taxon>
        <taxon>Cytophagales</taxon>
        <taxon>Spirosomataceae</taxon>
        <taxon>Nibrella</taxon>
    </lineage>
</organism>
<evidence type="ECO:0000313" key="4">
    <source>
        <dbReference type="Proteomes" id="UP001500936"/>
    </source>
</evidence>
<comment type="caution">
    <text evidence="3">The sequence shown here is derived from an EMBL/GenBank/DDBJ whole genome shotgun (WGS) entry which is preliminary data.</text>
</comment>
<dbReference type="SUPFAM" id="SSF82171">
    <property type="entry name" value="DPP6 N-terminal domain-like"/>
    <property type="match status" value="2"/>
</dbReference>
<keyword evidence="4" id="KW-1185">Reference proteome</keyword>
<dbReference type="Gene3D" id="2.120.10.30">
    <property type="entry name" value="TolB, C-terminal domain"/>
    <property type="match status" value="4"/>
</dbReference>
<dbReference type="Proteomes" id="UP001500936">
    <property type="component" value="Unassembled WGS sequence"/>
</dbReference>
<feature type="region of interest" description="Disordered" evidence="2">
    <location>
        <begin position="1"/>
        <end position="22"/>
    </location>
</feature>
<name>A0ABP8K6D9_9BACT</name>
<dbReference type="EMBL" id="BAABHB010000002">
    <property type="protein sequence ID" value="GAA4401067.1"/>
    <property type="molecule type" value="Genomic_DNA"/>
</dbReference>
<evidence type="ECO:0000256" key="2">
    <source>
        <dbReference type="SAM" id="MobiDB-lite"/>
    </source>
</evidence>
<comment type="similarity">
    <text evidence="1">Belongs to the TolB family.</text>
</comment>
<evidence type="ECO:0008006" key="5">
    <source>
        <dbReference type="Google" id="ProtNLM"/>
    </source>
</evidence>
<evidence type="ECO:0000256" key="1">
    <source>
        <dbReference type="ARBA" id="ARBA00009820"/>
    </source>
</evidence>
<dbReference type="PANTHER" id="PTHR36842:SF1">
    <property type="entry name" value="PROTEIN TOLB"/>
    <property type="match status" value="1"/>
</dbReference>
<dbReference type="InterPro" id="IPR011659">
    <property type="entry name" value="WD40"/>
</dbReference>
<gene>
    <name evidence="3" type="ORF">GCM10023187_14870</name>
</gene>
<reference evidence="4" key="1">
    <citation type="journal article" date="2019" name="Int. J. Syst. Evol. Microbiol.">
        <title>The Global Catalogue of Microorganisms (GCM) 10K type strain sequencing project: providing services to taxonomists for standard genome sequencing and annotation.</title>
        <authorList>
            <consortium name="The Broad Institute Genomics Platform"/>
            <consortium name="The Broad Institute Genome Sequencing Center for Infectious Disease"/>
            <person name="Wu L."/>
            <person name="Ma J."/>
        </authorList>
    </citation>
    <scope>NUCLEOTIDE SEQUENCE [LARGE SCALE GENOMIC DNA]</scope>
    <source>
        <strain evidence="4">JCM 17925</strain>
    </source>
</reference>
<dbReference type="Pfam" id="PF07676">
    <property type="entry name" value="PD40"/>
    <property type="match status" value="7"/>
</dbReference>
<sequence length="644" mass="70819">MCLLPAPALHAQTTTDRGSAPDRISYVSFRPGNWDLYYFEKPGSSPRRLTNHPDLDYDAAMSPDGRWVVYCAERHSNPDLYVLDLKKGGEPRKLIESPAMEDQPQFSPDGKTLVFVSSHSGNAEVYTIPFRPGTTQSMDKATNLTNHPGGDFRPSFSSDGRYIAFSTDRDTPPTGWAAGRQRVGEIYRMNRDGSNLSRLTTAPDWDGSPVWSADGKTIYYYARREGEQRIWAMNADGSNQRAISPKGLPALSPAPMNNGRVLFTVKKGGRETQNRGDRFTGSWQLMSIREDGSDLRAESDTLQHYWSPVFHPGTGAIICHGTGPAQNELPPSPAAIVVGSGPLLVPGSEFPARFDQRTATVYPLRTFTNIIHPFRNEVIHSVMPGPTLIKTDVAGDPTDTLLTIEPEQSPWFSAGWSANGEWVVYMKGRMFGGPETEADVWKMRPDGTGTVNLTPNSPGNDGFPGISADGSRVVFRSGRSGNYDVFLMNGDGSRPINLTNHPDKDAFPAIAPDGQSVVFSSNREGDRDPVTGERTYELYHLHLNPDGMPGTLKRLTDSPGQDAHSQFSPDGQWIVFASERGGINDEEPLVQDILFSPQMYGEICAMRLSDGKVIRLTHNKWEDGFPCWVGPVQPPAGQSTLVEK</sequence>
<protein>
    <recommendedName>
        <fullName evidence="5">WD40-like Beta Propeller Repeat</fullName>
    </recommendedName>
</protein>
<accession>A0ABP8K6D9</accession>
<dbReference type="PANTHER" id="PTHR36842">
    <property type="entry name" value="PROTEIN TOLB HOMOLOG"/>
    <property type="match status" value="1"/>
</dbReference>
<evidence type="ECO:0000313" key="3">
    <source>
        <dbReference type="EMBL" id="GAA4401067.1"/>
    </source>
</evidence>
<dbReference type="InterPro" id="IPR011042">
    <property type="entry name" value="6-blade_b-propeller_TolB-like"/>
</dbReference>
<proteinExistence type="inferred from homology"/>